<dbReference type="SUPFAM" id="SSF55816">
    <property type="entry name" value="5'-nucleotidase (syn. UDP-sugar hydrolase), C-terminal domain"/>
    <property type="match status" value="1"/>
</dbReference>
<evidence type="ECO:0000256" key="2">
    <source>
        <dbReference type="ARBA" id="ARBA00022729"/>
    </source>
</evidence>
<dbReference type="Pfam" id="PF00149">
    <property type="entry name" value="Metallophos"/>
    <property type="match status" value="1"/>
</dbReference>
<organism evidence="6 7">
    <name type="scientific">Gracilariopsis chorda</name>
    <dbReference type="NCBI Taxonomy" id="448386"/>
    <lineage>
        <taxon>Eukaryota</taxon>
        <taxon>Rhodophyta</taxon>
        <taxon>Florideophyceae</taxon>
        <taxon>Rhodymeniophycidae</taxon>
        <taxon>Gracilariales</taxon>
        <taxon>Gracilariaceae</taxon>
        <taxon>Gracilariopsis</taxon>
    </lineage>
</organism>
<name>A0A2V3IP42_9FLOR</name>
<evidence type="ECO:0000259" key="5">
    <source>
        <dbReference type="Pfam" id="PF02872"/>
    </source>
</evidence>
<keyword evidence="2 3" id="KW-0732">Signal</keyword>
<feature type="signal peptide" evidence="3">
    <location>
        <begin position="1"/>
        <end position="18"/>
    </location>
</feature>
<dbReference type="AlphaFoldDB" id="A0A2V3IP42"/>
<dbReference type="EMBL" id="NBIV01000109">
    <property type="protein sequence ID" value="PXF43855.1"/>
    <property type="molecule type" value="Genomic_DNA"/>
</dbReference>
<evidence type="ECO:0000256" key="1">
    <source>
        <dbReference type="ARBA" id="ARBA00006654"/>
    </source>
</evidence>
<dbReference type="Gene3D" id="3.90.780.10">
    <property type="entry name" value="5'-Nucleotidase, C-terminal domain"/>
    <property type="match status" value="1"/>
</dbReference>
<feature type="chain" id="PRO_5015796280" evidence="3">
    <location>
        <begin position="19"/>
        <end position="583"/>
    </location>
</feature>
<dbReference type="InterPro" id="IPR036907">
    <property type="entry name" value="5'-Nucleotdase_C_sf"/>
</dbReference>
<evidence type="ECO:0000313" key="6">
    <source>
        <dbReference type="EMBL" id="PXF43855.1"/>
    </source>
</evidence>
<evidence type="ECO:0000256" key="3">
    <source>
        <dbReference type="RuleBase" id="RU362119"/>
    </source>
</evidence>
<dbReference type="PANTHER" id="PTHR11575">
    <property type="entry name" value="5'-NUCLEOTIDASE-RELATED"/>
    <property type="match status" value="1"/>
</dbReference>
<keyword evidence="7" id="KW-1185">Reference proteome</keyword>
<feature type="domain" description="5'-Nucleotidase C-terminal" evidence="5">
    <location>
        <begin position="341"/>
        <end position="488"/>
    </location>
</feature>
<dbReference type="GO" id="GO:0009166">
    <property type="term" value="P:nucleotide catabolic process"/>
    <property type="evidence" value="ECO:0007669"/>
    <property type="project" value="InterPro"/>
</dbReference>
<dbReference type="PANTHER" id="PTHR11575:SF24">
    <property type="entry name" value="5'-NUCLEOTIDASE"/>
    <property type="match status" value="1"/>
</dbReference>
<accession>A0A2V3IP42</accession>
<proteinExistence type="inferred from homology"/>
<dbReference type="PRINTS" id="PR01607">
    <property type="entry name" value="APYRASEFAMLY"/>
</dbReference>
<dbReference type="GO" id="GO:0016787">
    <property type="term" value="F:hydrolase activity"/>
    <property type="evidence" value="ECO:0007669"/>
    <property type="project" value="UniProtKB-KW"/>
</dbReference>
<dbReference type="GO" id="GO:0000166">
    <property type="term" value="F:nucleotide binding"/>
    <property type="evidence" value="ECO:0007669"/>
    <property type="project" value="UniProtKB-KW"/>
</dbReference>
<dbReference type="Pfam" id="PF02872">
    <property type="entry name" value="5_nucleotid_C"/>
    <property type="match status" value="1"/>
</dbReference>
<comment type="caution">
    <text evidence="6">The sequence shown here is derived from an EMBL/GenBank/DDBJ whole genome shotgun (WGS) entry which is preliminary data.</text>
</comment>
<evidence type="ECO:0000259" key="4">
    <source>
        <dbReference type="Pfam" id="PF00149"/>
    </source>
</evidence>
<feature type="domain" description="Calcineurin-like phosphoesterase" evidence="4">
    <location>
        <begin position="22"/>
        <end position="231"/>
    </location>
</feature>
<dbReference type="InterPro" id="IPR029052">
    <property type="entry name" value="Metallo-depent_PP-like"/>
</dbReference>
<gene>
    <name evidence="6" type="ORF">BWQ96_06401</name>
</gene>
<dbReference type="Gene3D" id="3.60.21.10">
    <property type="match status" value="1"/>
</dbReference>
<protein>
    <submittedName>
        <fullName evidence="6">Snake venom 5'-nucleotidase</fullName>
    </submittedName>
</protein>
<keyword evidence="3" id="KW-0547">Nucleotide-binding</keyword>
<dbReference type="InterPro" id="IPR004843">
    <property type="entry name" value="Calcineurin-like_PHP"/>
</dbReference>
<dbReference type="OrthoDB" id="7722975at2759"/>
<keyword evidence="3" id="KW-0378">Hydrolase</keyword>
<dbReference type="SUPFAM" id="SSF56300">
    <property type="entry name" value="Metallo-dependent phosphatases"/>
    <property type="match status" value="1"/>
</dbReference>
<dbReference type="InterPro" id="IPR008334">
    <property type="entry name" value="5'-Nucleotdase_C"/>
</dbReference>
<comment type="similarity">
    <text evidence="1 3">Belongs to the 5'-nucleotidase family.</text>
</comment>
<reference evidence="6 7" key="1">
    <citation type="journal article" date="2018" name="Mol. Biol. Evol.">
        <title>Analysis of the draft genome of the red seaweed Gracilariopsis chorda provides insights into genome size evolution in Rhodophyta.</title>
        <authorList>
            <person name="Lee J."/>
            <person name="Yang E.C."/>
            <person name="Graf L."/>
            <person name="Yang J.H."/>
            <person name="Qiu H."/>
            <person name="Zel Zion U."/>
            <person name="Chan C.X."/>
            <person name="Stephens T.G."/>
            <person name="Weber A.P.M."/>
            <person name="Boo G.H."/>
            <person name="Boo S.M."/>
            <person name="Kim K.M."/>
            <person name="Shin Y."/>
            <person name="Jung M."/>
            <person name="Lee S.J."/>
            <person name="Yim H.S."/>
            <person name="Lee J.H."/>
            <person name="Bhattacharya D."/>
            <person name="Yoon H.S."/>
        </authorList>
    </citation>
    <scope>NUCLEOTIDE SEQUENCE [LARGE SCALE GENOMIC DNA]</scope>
    <source>
        <strain evidence="6 7">SKKU-2015</strain>
        <tissue evidence="6">Whole body</tissue>
    </source>
</reference>
<sequence length="583" mass="63876">MAVRCFTALLLFCSVVRANTLRLCHTNDFHAKYLEVGDSNVKCQWWDSVKDNCYSGIARLSTALKSLSCDVKIQAGDWVQGSLLDTVFKQDIAIEAYKWIKYDFATFGNHEFDYGNTHINDTVRQIAPLTKFLSSNVFFSGQGMEDLPLFRFVDLHGICWVSALTKETLDLAAVEDNVSIEDEDSFMVKYIKQCAQQNNVIAITHQGYNNDIETCRNVKEIDIIIGGHSHTNLNEGQYPVKVTRDDGSVCWVTQTYAHGRYIGVLDINFDENGKVLLNSHAYIPVDFRVKYDPEVLLKVQLYNYQVAKKAGEVIATVTDDVIGGQPCRGPESLPGDGSYVNSGCSMGHLVCDAMMHIAAGHASDLPRVCFMNGGTLRNSFSEGKVTLRDIVNVLPFGNTIVSMTLKGSAILDAINHGLSVYGTDNKGAFPGGMSNMILKAHVDGSKSPGSMVTVESVTIDGMALEEDKDYVLLTNSYIAAGGDGYSWPVEGVDWGTMLREATQTYLEKHDPYSPVTEGRVLMKGSDVASINDANAAIYASDSSDSSLMFMDETVGVETELDETLVTPPQVDRIGSCKHSTCSA</sequence>
<dbReference type="Proteomes" id="UP000247409">
    <property type="component" value="Unassembled WGS sequence"/>
</dbReference>
<dbReference type="STRING" id="448386.A0A2V3IP42"/>
<dbReference type="InterPro" id="IPR006179">
    <property type="entry name" value="5_nucleotidase/apyrase"/>
</dbReference>
<evidence type="ECO:0000313" key="7">
    <source>
        <dbReference type="Proteomes" id="UP000247409"/>
    </source>
</evidence>